<protein>
    <submittedName>
        <fullName evidence="2">Uncharacterized protein</fullName>
    </submittedName>
</protein>
<keyword evidence="1" id="KW-0812">Transmembrane</keyword>
<evidence type="ECO:0000313" key="3">
    <source>
        <dbReference type="Proteomes" id="UP001524547"/>
    </source>
</evidence>
<accession>A0ABT1W4C3</accession>
<evidence type="ECO:0000256" key="1">
    <source>
        <dbReference type="SAM" id="Phobius"/>
    </source>
</evidence>
<gene>
    <name evidence="2" type="ORF">NFI88_16475</name>
</gene>
<organism evidence="2 3">
    <name type="scientific">Rhizosaccharibacter radicis</name>
    <dbReference type="NCBI Taxonomy" id="2782605"/>
    <lineage>
        <taxon>Bacteria</taxon>
        <taxon>Pseudomonadati</taxon>
        <taxon>Pseudomonadota</taxon>
        <taxon>Alphaproteobacteria</taxon>
        <taxon>Acetobacterales</taxon>
        <taxon>Acetobacteraceae</taxon>
        <taxon>Rhizosaccharibacter</taxon>
    </lineage>
</organism>
<proteinExistence type="predicted"/>
<dbReference type="Proteomes" id="UP001524547">
    <property type="component" value="Unassembled WGS sequence"/>
</dbReference>
<sequence length="131" mass="13727">MKIWSSHFDPAAPAAPPVLVPDGFCAAALFLGPLALLRPHGWLAALGTAAVDAVLLLLLRAHPVTWPLLAAFHLLLALFAHDLRRAELRAGGFVSGPAVAGASRDAALLRLLDRAPDMLRAVPRPVAEPSA</sequence>
<name>A0ABT1W4C3_9PROT</name>
<evidence type="ECO:0000313" key="2">
    <source>
        <dbReference type="EMBL" id="MCQ8242430.1"/>
    </source>
</evidence>
<feature type="transmembrane region" description="Helical" evidence="1">
    <location>
        <begin position="65"/>
        <end position="83"/>
    </location>
</feature>
<keyword evidence="1" id="KW-1133">Transmembrane helix</keyword>
<keyword evidence="3" id="KW-1185">Reference proteome</keyword>
<comment type="caution">
    <text evidence="2">The sequence shown here is derived from an EMBL/GenBank/DDBJ whole genome shotgun (WGS) entry which is preliminary data.</text>
</comment>
<dbReference type="RefSeq" id="WP_422921181.1">
    <property type="nucleotide sequence ID" value="NZ_JAMZEJ010000011.1"/>
</dbReference>
<feature type="transmembrane region" description="Helical" evidence="1">
    <location>
        <begin position="42"/>
        <end position="59"/>
    </location>
</feature>
<feature type="transmembrane region" description="Helical" evidence="1">
    <location>
        <begin position="18"/>
        <end position="37"/>
    </location>
</feature>
<keyword evidence="1" id="KW-0472">Membrane</keyword>
<reference evidence="2 3" key="1">
    <citation type="submission" date="2022-06" db="EMBL/GenBank/DDBJ databases">
        <title>Rhizosaccharibacter gen. nov. sp. nov. KSS12, endophytic bacteria isolated from sugarcane.</title>
        <authorList>
            <person name="Pitiwittayakul N."/>
        </authorList>
    </citation>
    <scope>NUCLEOTIDE SEQUENCE [LARGE SCALE GENOMIC DNA]</scope>
    <source>
        <strain evidence="2 3">KSS12</strain>
    </source>
</reference>
<dbReference type="EMBL" id="JAMZEJ010000011">
    <property type="protein sequence ID" value="MCQ8242430.1"/>
    <property type="molecule type" value="Genomic_DNA"/>
</dbReference>